<dbReference type="InterPro" id="IPR008984">
    <property type="entry name" value="SMAD_FHA_dom_sf"/>
</dbReference>
<keyword evidence="2" id="KW-0597">Phosphoprotein</keyword>
<dbReference type="PROSITE" id="PS50003">
    <property type="entry name" value="PH_DOMAIN"/>
    <property type="match status" value="1"/>
</dbReference>
<feature type="compositionally biased region" description="Low complexity" evidence="7">
    <location>
        <begin position="319"/>
        <end position="336"/>
    </location>
</feature>
<accession>A0A974HC29</accession>
<dbReference type="FunFam" id="2.60.200.20:FF:000004">
    <property type="entry name" value="pleckstrin homology-like domain family B member 1 isoform X1"/>
    <property type="match status" value="1"/>
</dbReference>
<organism evidence="9 10">
    <name type="scientific">Xenopus laevis</name>
    <name type="common">African clawed frog</name>
    <dbReference type="NCBI Taxonomy" id="8355"/>
    <lineage>
        <taxon>Eukaryota</taxon>
        <taxon>Metazoa</taxon>
        <taxon>Chordata</taxon>
        <taxon>Craniata</taxon>
        <taxon>Vertebrata</taxon>
        <taxon>Euteleostomi</taxon>
        <taxon>Amphibia</taxon>
        <taxon>Batrachia</taxon>
        <taxon>Anura</taxon>
        <taxon>Pipoidea</taxon>
        <taxon>Pipidae</taxon>
        <taxon>Xenopodinae</taxon>
        <taxon>Xenopus</taxon>
        <taxon>Xenopus</taxon>
    </lineage>
</organism>
<feature type="coiled-coil region" evidence="6">
    <location>
        <begin position="690"/>
        <end position="795"/>
    </location>
</feature>
<dbReference type="GO" id="GO:0070507">
    <property type="term" value="P:regulation of microtubule cytoskeleton organization"/>
    <property type="evidence" value="ECO:0007669"/>
    <property type="project" value="TreeGrafter"/>
</dbReference>
<dbReference type="PANTHER" id="PTHR12156:SF23">
    <property type="entry name" value="PLECKSTRIN HOMOLOGY-LIKE DOMAIN FAMILY B MEMBER 1"/>
    <property type="match status" value="1"/>
</dbReference>
<evidence type="ECO:0000256" key="6">
    <source>
        <dbReference type="SAM" id="Coils"/>
    </source>
</evidence>
<evidence type="ECO:0000256" key="3">
    <source>
        <dbReference type="ARBA" id="ARBA00023054"/>
    </source>
</evidence>
<feature type="domain" description="PH" evidence="8">
    <location>
        <begin position="1214"/>
        <end position="1317"/>
    </location>
</feature>
<dbReference type="SMART" id="SM00233">
    <property type="entry name" value="PH"/>
    <property type="match status" value="1"/>
</dbReference>
<dbReference type="Pfam" id="PF00498">
    <property type="entry name" value="FHA"/>
    <property type="match status" value="1"/>
</dbReference>
<feature type="region of interest" description="Disordered" evidence="7">
    <location>
        <begin position="280"/>
        <end position="567"/>
    </location>
</feature>
<dbReference type="Proteomes" id="UP000694892">
    <property type="component" value="Chromosome 7L"/>
</dbReference>
<evidence type="ECO:0000256" key="2">
    <source>
        <dbReference type="ARBA" id="ARBA00022553"/>
    </source>
</evidence>
<evidence type="ECO:0000256" key="4">
    <source>
        <dbReference type="ARBA" id="ARBA00069090"/>
    </source>
</evidence>
<dbReference type="Pfam" id="PF00169">
    <property type="entry name" value="PH"/>
    <property type="match status" value="1"/>
</dbReference>
<keyword evidence="3 6" id="KW-0175">Coiled coil</keyword>
<feature type="compositionally biased region" description="Polar residues" evidence="7">
    <location>
        <begin position="308"/>
        <end position="318"/>
    </location>
</feature>
<feature type="compositionally biased region" description="Polar residues" evidence="7">
    <location>
        <begin position="1086"/>
        <end position="1098"/>
    </location>
</feature>
<dbReference type="CDD" id="cd22713">
    <property type="entry name" value="FHA_PHLB1"/>
    <property type="match status" value="1"/>
</dbReference>
<evidence type="ECO:0000259" key="8">
    <source>
        <dbReference type="PROSITE" id="PS50003"/>
    </source>
</evidence>
<feature type="region of interest" description="Disordered" evidence="7">
    <location>
        <begin position="37"/>
        <end position="56"/>
    </location>
</feature>
<dbReference type="SUPFAM" id="SSF50729">
    <property type="entry name" value="PH domain-like"/>
    <property type="match status" value="1"/>
</dbReference>
<feature type="compositionally biased region" description="Polar residues" evidence="7">
    <location>
        <begin position="490"/>
        <end position="500"/>
    </location>
</feature>
<feature type="compositionally biased region" description="Low complexity" evidence="7">
    <location>
        <begin position="1069"/>
        <end position="1085"/>
    </location>
</feature>
<dbReference type="FunFam" id="2.30.29.30:FF:000006">
    <property type="entry name" value="Pleckstrin homology like domain family B member 1"/>
    <property type="match status" value="1"/>
</dbReference>
<evidence type="ECO:0000313" key="10">
    <source>
        <dbReference type="Proteomes" id="UP000694892"/>
    </source>
</evidence>
<feature type="region of interest" description="Disordered" evidence="7">
    <location>
        <begin position="624"/>
        <end position="684"/>
    </location>
</feature>
<dbReference type="Gene3D" id="2.60.200.20">
    <property type="match status" value="1"/>
</dbReference>
<dbReference type="InterPro" id="IPR001849">
    <property type="entry name" value="PH_domain"/>
</dbReference>
<feature type="compositionally biased region" description="Low complexity" evidence="7">
    <location>
        <begin position="528"/>
        <end position="539"/>
    </location>
</feature>
<feature type="compositionally biased region" description="Polar residues" evidence="7">
    <location>
        <begin position="280"/>
        <end position="294"/>
    </location>
</feature>
<dbReference type="Gene3D" id="2.30.29.30">
    <property type="entry name" value="Pleckstrin-homology domain (PH domain)/Phosphotyrosine-binding domain (PTB)"/>
    <property type="match status" value="1"/>
</dbReference>
<feature type="compositionally biased region" description="Polar residues" evidence="7">
    <location>
        <begin position="638"/>
        <end position="648"/>
    </location>
</feature>
<evidence type="ECO:0000256" key="1">
    <source>
        <dbReference type="ARBA" id="ARBA00022481"/>
    </source>
</evidence>
<feature type="compositionally biased region" description="Low complexity" evidence="7">
    <location>
        <begin position="399"/>
        <end position="409"/>
    </location>
</feature>
<feature type="coiled-coil region" evidence="6">
    <location>
        <begin position="1003"/>
        <end position="1030"/>
    </location>
</feature>
<dbReference type="InterPro" id="IPR052212">
    <property type="entry name" value="PH-like_domain"/>
</dbReference>
<dbReference type="GO" id="GO:0045180">
    <property type="term" value="C:basal cortex"/>
    <property type="evidence" value="ECO:0007669"/>
    <property type="project" value="TreeGrafter"/>
</dbReference>
<feature type="compositionally biased region" description="Low complexity" evidence="7">
    <location>
        <begin position="457"/>
        <end position="482"/>
    </location>
</feature>
<evidence type="ECO:0000256" key="5">
    <source>
        <dbReference type="ARBA" id="ARBA00077655"/>
    </source>
</evidence>
<dbReference type="InterPro" id="IPR011993">
    <property type="entry name" value="PH-like_dom_sf"/>
</dbReference>
<dbReference type="InterPro" id="IPR037810">
    <property type="entry name" value="PHLDB1/2/3_PH"/>
</dbReference>
<dbReference type="EMBL" id="CM004478">
    <property type="protein sequence ID" value="OCT72439.1"/>
    <property type="molecule type" value="Genomic_DNA"/>
</dbReference>
<proteinExistence type="predicted"/>
<feature type="region of interest" description="Disordered" evidence="7">
    <location>
        <begin position="1054"/>
        <end position="1098"/>
    </location>
</feature>
<dbReference type="CDD" id="cd14673">
    <property type="entry name" value="PH_PHLDB1_2"/>
    <property type="match status" value="1"/>
</dbReference>
<keyword evidence="1" id="KW-0488">Methylation</keyword>
<feature type="coiled-coil region" evidence="6">
    <location>
        <begin position="1106"/>
        <end position="1165"/>
    </location>
</feature>
<name>A0A974HC29_XENLA</name>
<gene>
    <name evidence="9" type="ORF">XELAEV_18035411mg</name>
</gene>
<evidence type="ECO:0000313" key="9">
    <source>
        <dbReference type="EMBL" id="OCT72439.1"/>
    </source>
</evidence>
<evidence type="ECO:0000256" key="7">
    <source>
        <dbReference type="SAM" id="MobiDB-lite"/>
    </source>
</evidence>
<dbReference type="InterPro" id="IPR000253">
    <property type="entry name" value="FHA_dom"/>
</dbReference>
<dbReference type="PANTHER" id="PTHR12156">
    <property type="entry name" value="PLECKSTRIN HOMOLOGY-LIKE DOMAIN, FAMILY B, MEMBER 3"/>
    <property type="match status" value="1"/>
</dbReference>
<dbReference type="SUPFAM" id="SSF49879">
    <property type="entry name" value="SMAD/FHA domain"/>
    <property type="match status" value="1"/>
</dbReference>
<sequence>MALPVGNFTDGTVSPLSAHSCLHPTLCSCADVVQGGGRGGETEGLRPNPEGNEDYLEPENPAQTEIQDTMKALSRDVSSPCRTTHTVIQSTPLDLIDTGKSLKVQTEKPHLVSLGSGRLSTAITLLPLEEGRTTLGHASKDIPLQGPGIAAEHCYIENIRGNLTLYPCGNPCAIDGLPITQPTRLTQGCMICLGQSTFLRFNHPAEAHWMKAMIPSTGRSHAPGLYPSESSSSLLNGSRDAAYSRTVPSHTSLVSSIEKNLQDIMDSLVLEGPAPLSRKLSQTSLNHITPMTNGESRRYMVSPPTSPPYSNSGYDNTFPSPLSSPGSGSLTSPSSGQDAGTPTAPPVVPLRTSSFSHSLPRPVPTYGGSNLDLRSNRSVGGGSLLNPSSPATGSRMGGLSVPSSPLLSSKFHHQITDRSTSPFRQVVGPTRSLPPESPKLGRRNLESMRDLPPLSPSLPRRSSSSSVKPASDSPSRVPDSPSTLGRRRVGSTSSPGTENNTSTRQRRERSPSPSSFQETSRRLTPAYSLGSLGSPSQSPRVQRKGPMLRERKNSISEISGNQEELMDYHRRQREERLREQEMERLERQRLETILNLCAEYSKTDDTAPQVRLDDIRSFPSLGGTEENAASLCTRRPSWENTRSTTLENTGKRARARGEQNEEENQREENSSTESTQHEEDAVSPTGAEELLALEEQRRQTLGRVDQLKNRVTELEGQLQESAREAEMERALLQGEREAELSQLQHEQRMAQQLQDSLTSLESNVQKEKDKAHEKLEQERMELQSIQLSHHDLQRQLHNCPEALREQVQCQLTRESELLETKMKLFEDLEFQQLEKESRLEEERETTSQQLLQSKGECQRSITRRKERLTALEMQVNQICLQAAQDAEHLGQERSTVLFQLHKEKEKLVQLERRYQALTGRRGFSAGSAALREISRSRTEIEGGGTLPRMKTVSPSSSHFSVATLGRSVSPKNAPLTLNGTSSLSRGLAVTMQDIQSKRQLALQQKGQQVIEEQRRRLAELKQRAAVEAQSQWESLHGASNQGYTPIMHHSILHHQQVHSREDDPTHGFDTLSLESSDSLDTSVSTGNSACSPDNMSSASGLDMLKIEEMERMLLEAHAERARLVESREREVEVRRKALEDERRRREELERRLQDETAHRQRLVDKEVKMREKHFSQARPLTRYLPIRKEDFDLRTHIESSGHSVDACPHIILSEKMCRGFLTKMGGKIKSWKKRWFVFDRLKRTLSYYVDKHEAKLKGVIYFQAIEEVYYDHLRSAAKSPNPALTFCVKTHDRLYYMVAPSPEAMRIWMDVIVTGAEGYTQFMN</sequence>
<protein>
    <recommendedName>
        <fullName evidence="4">Pleckstrin homology-like domain family B member 1</fullName>
    </recommendedName>
    <alternativeName>
        <fullName evidence="5">Protein LL5-alpha</fullName>
    </alternativeName>
</protein>
<reference evidence="10" key="1">
    <citation type="journal article" date="2016" name="Nature">
        <title>Genome evolution in the allotetraploid frog Xenopus laevis.</title>
        <authorList>
            <person name="Session A.M."/>
            <person name="Uno Y."/>
            <person name="Kwon T."/>
            <person name="Chapman J.A."/>
            <person name="Toyoda A."/>
            <person name="Takahashi S."/>
            <person name="Fukui A."/>
            <person name="Hikosaka A."/>
            <person name="Suzuki A."/>
            <person name="Kondo M."/>
            <person name="van Heeringen S.J."/>
            <person name="Quigley I."/>
            <person name="Heinz S."/>
            <person name="Ogino H."/>
            <person name="Ochi H."/>
            <person name="Hellsten U."/>
            <person name="Lyons J.B."/>
            <person name="Simakov O."/>
            <person name="Putnam N."/>
            <person name="Stites J."/>
            <person name="Kuroki Y."/>
            <person name="Tanaka T."/>
            <person name="Michiue T."/>
            <person name="Watanabe M."/>
            <person name="Bogdanovic O."/>
            <person name="Lister R."/>
            <person name="Georgiou G."/>
            <person name="Paranjpe S.S."/>
            <person name="van Kruijsbergen I."/>
            <person name="Shu S."/>
            <person name="Carlson J."/>
            <person name="Kinoshita T."/>
            <person name="Ohta Y."/>
            <person name="Mawaribuchi S."/>
            <person name="Jenkins J."/>
            <person name="Grimwood J."/>
            <person name="Schmutz J."/>
            <person name="Mitros T."/>
            <person name="Mozaffari S.V."/>
            <person name="Suzuki Y."/>
            <person name="Haramoto Y."/>
            <person name="Yamamoto T.S."/>
            <person name="Takagi C."/>
            <person name="Heald R."/>
            <person name="Miller K."/>
            <person name="Haudenschild C."/>
            <person name="Kitzman J."/>
            <person name="Nakayama T."/>
            <person name="Izutsu Y."/>
            <person name="Robert J."/>
            <person name="Fortriede J."/>
            <person name="Burns K."/>
            <person name="Lotay V."/>
            <person name="Karimi K."/>
            <person name="Yasuoka Y."/>
            <person name="Dichmann D.S."/>
            <person name="Flajnik M.F."/>
            <person name="Houston D.W."/>
            <person name="Shendure J."/>
            <person name="DuPasquier L."/>
            <person name="Vize P.D."/>
            <person name="Zorn A.M."/>
            <person name="Ito M."/>
            <person name="Marcotte E.M."/>
            <person name="Wallingford J.B."/>
            <person name="Ito Y."/>
            <person name="Asashima M."/>
            <person name="Ueno N."/>
            <person name="Matsuda Y."/>
            <person name="Veenstra G.J."/>
            <person name="Fujiyama A."/>
            <person name="Harland R.M."/>
            <person name="Taira M."/>
            <person name="Rokhsar D.S."/>
        </authorList>
    </citation>
    <scope>NUCLEOTIDE SEQUENCE [LARGE SCALE GENOMIC DNA]</scope>
    <source>
        <strain evidence="10">J</strain>
    </source>
</reference>